<sequence length="98" mass="11547">MPIRQVKMKRPAIRMMKHRTRKVLHPRQNVVVARSFPKTYHESELWWTYQKQKKPARVASRCSAGWGKAPVKNWCISQPSYTLKSLKDPNTSVVNVMR</sequence>
<dbReference type="AlphaFoldDB" id="A0A1E5FUI3"/>
<organism evidence="1 2">
    <name type="scientific">Vibrio splendidus 12E03</name>
    <dbReference type="NCBI Taxonomy" id="1191305"/>
    <lineage>
        <taxon>Bacteria</taxon>
        <taxon>Pseudomonadati</taxon>
        <taxon>Pseudomonadota</taxon>
        <taxon>Gammaproteobacteria</taxon>
        <taxon>Vibrionales</taxon>
        <taxon>Vibrionaceae</taxon>
        <taxon>Vibrio</taxon>
    </lineage>
</organism>
<name>A0A1E5FUI3_VIBSP</name>
<gene>
    <name evidence="1" type="ORF">A142_18065</name>
</gene>
<evidence type="ECO:0000313" key="2">
    <source>
        <dbReference type="Proteomes" id="UP000094802"/>
    </source>
</evidence>
<dbReference type="Proteomes" id="UP000094802">
    <property type="component" value="Unassembled WGS sequence"/>
</dbReference>
<reference evidence="1 2" key="1">
    <citation type="journal article" date="2012" name="Science">
        <title>Ecological populations of bacteria act as socially cohesive units of antibiotic production and resistance.</title>
        <authorList>
            <person name="Cordero O.X."/>
            <person name="Wildschutte H."/>
            <person name="Kirkup B."/>
            <person name="Proehl S."/>
            <person name="Ngo L."/>
            <person name="Hussain F."/>
            <person name="Le Roux F."/>
            <person name="Mincer T."/>
            <person name="Polz M.F."/>
        </authorList>
    </citation>
    <scope>NUCLEOTIDE SEQUENCE [LARGE SCALE GENOMIC DNA]</scope>
    <source>
        <strain evidence="1 2">12E03</strain>
    </source>
</reference>
<dbReference type="EMBL" id="AJZD02000072">
    <property type="protein sequence ID" value="OEF94177.1"/>
    <property type="molecule type" value="Genomic_DNA"/>
</dbReference>
<accession>A0A1E5FUI3</accession>
<evidence type="ECO:0000313" key="1">
    <source>
        <dbReference type="EMBL" id="OEF94177.1"/>
    </source>
</evidence>
<proteinExistence type="predicted"/>
<protein>
    <submittedName>
        <fullName evidence="1">Uncharacterized protein</fullName>
    </submittedName>
</protein>
<comment type="caution">
    <text evidence="1">The sequence shown here is derived from an EMBL/GenBank/DDBJ whole genome shotgun (WGS) entry which is preliminary data.</text>
</comment>